<dbReference type="InterPro" id="IPR005471">
    <property type="entry name" value="Tscrpt_reg_IclR_N"/>
</dbReference>
<dbReference type="PANTHER" id="PTHR30136">
    <property type="entry name" value="HELIX-TURN-HELIX TRANSCRIPTIONAL REGULATOR, ICLR FAMILY"/>
    <property type="match status" value="1"/>
</dbReference>
<dbReference type="KEGG" id="mgg:MPLG2_0312"/>
<dbReference type="GO" id="GO:0003677">
    <property type="term" value="F:DNA binding"/>
    <property type="evidence" value="ECO:0007669"/>
    <property type="project" value="UniProtKB-KW"/>
</dbReference>
<dbReference type="SUPFAM" id="SSF46785">
    <property type="entry name" value="Winged helix' DNA-binding domain"/>
    <property type="match status" value="1"/>
</dbReference>
<dbReference type="InterPro" id="IPR050707">
    <property type="entry name" value="HTH_MetabolicPath_Reg"/>
</dbReference>
<evidence type="ECO:0000259" key="4">
    <source>
        <dbReference type="PROSITE" id="PS51077"/>
    </source>
</evidence>
<keyword evidence="2" id="KW-0238">DNA-binding</keyword>
<dbReference type="PANTHER" id="PTHR30136:SF24">
    <property type="entry name" value="HTH-TYPE TRANSCRIPTIONAL REPRESSOR ALLR"/>
    <property type="match status" value="1"/>
</dbReference>
<keyword evidence="3" id="KW-0804">Transcription</keyword>
<dbReference type="OrthoDB" id="3734039at2"/>
<dbReference type="Gene3D" id="1.10.10.10">
    <property type="entry name" value="Winged helix-like DNA-binding domain superfamily/Winged helix DNA-binding domain"/>
    <property type="match status" value="1"/>
</dbReference>
<evidence type="ECO:0000256" key="2">
    <source>
        <dbReference type="ARBA" id="ARBA00023125"/>
    </source>
</evidence>
<dbReference type="PROSITE" id="PS51078">
    <property type="entry name" value="ICLR_ED"/>
    <property type="match status" value="1"/>
</dbReference>
<dbReference type="Gene3D" id="3.30.450.40">
    <property type="match status" value="1"/>
</dbReference>
<organism evidence="6 7">
    <name type="scientific">Micropruina glycogenica</name>
    <dbReference type="NCBI Taxonomy" id="75385"/>
    <lineage>
        <taxon>Bacteria</taxon>
        <taxon>Bacillati</taxon>
        <taxon>Actinomycetota</taxon>
        <taxon>Actinomycetes</taxon>
        <taxon>Propionibacteriales</taxon>
        <taxon>Nocardioidaceae</taxon>
        <taxon>Micropruina</taxon>
    </lineage>
</organism>
<evidence type="ECO:0000259" key="5">
    <source>
        <dbReference type="PROSITE" id="PS51078"/>
    </source>
</evidence>
<dbReference type="PROSITE" id="PS51077">
    <property type="entry name" value="HTH_ICLR"/>
    <property type="match status" value="1"/>
</dbReference>
<evidence type="ECO:0000256" key="3">
    <source>
        <dbReference type="ARBA" id="ARBA00023163"/>
    </source>
</evidence>
<dbReference type="SMART" id="SM00346">
    <property type="entry name" value="HTH_ICLR"/>
    <property type="match status" value="1"/>
</dbReference>
<dbReference type="GO" id="GO:0003700">
    <property type="term" value="F:DNA-binding transcription factor activity"/>
    <property type="evidence" value="ECO:0007669"/>
    <property type="project" value="TreeGrafter"/>
</dbReference>
<keyword evidence="7" id="KW-1185">Reference proteome</keyword>
<dbReference type="InterPro" id="IPR036388">
    <property type="entry name" value="WH-like_DNA-bd_sf"/>
</dbReference>
<dbReference type="RefSeq" id="WP_105184606.1">
    <property type="nucleotide sequence ID" value="NZ_BAAAGO010000025.1"/>
</dbReference>
<evidence type="ECO:0000313" key="7">
    <source>
        <dbReference type="Proteomes" id="UP000238164"/>
    </source>
</evidence>
<keyword evidence="1" id="KW-0805">Transcription regulation</keyword>
<dbReference type="SUPFAM" id="SSF55781">
    <property type="entry name" value="GAF domain-like"/>
    <property type="match status" value="1"/>
</dbReference>
<sequence>MTVANESSTSPAVGRALDMLSYLAQRTGTVPASTIARDLGLPRSSAYHILTVLTERGFTVYVPEARGYALGAAAYQLSSAFTMHDQMERLARPVLRSVAAAAGITVHLGILRGASTLYLLKEYPAKQSEHEPPLVTAVGVLLPAHLTANGRAILAHLPIEQLQALYSKPGDFTSRTGRGPRSLEELQTALALERAQGWSEEVELIGAGLRSAGAAIFDLHRQPVAALSCTWRSRVALRDPSELIGHLVAGANEITRRLQ</sequence>
<dbReference type="Pfam" id="PF01614">
    <property type="entry name" value="IclR_C"/>
    <property type="match status" value="1"/>
</dbReference>
<dbReference type="InterPro" id="IPR029016">
    <property type="entry name" value="GAF-like_dom_sf"/>
</dbReference>
<accession>A0A2N9JCX3</accession>
<proteinExistence type="predicted"/>
<evidence type="ECO:0000256" key="1">
    <source>
        <dbReference type="ARBA" id="ARBA00023015"/>
    </source>
</evidence>
<dbReference type="AlphaFoldDB" id="A0A2N9JCX3"/>
<feature type="domain" description="IclR-ED" evidence="5">
    <location>
        <begin position="73"/>
        <end position="259"/>
    </location>
</feature>
<dbReference type="EMBL" id="LT985188">
    <property type="protein sequence ID" value="SPD85348.1"/>
    <property type="molecule type" value="Genomic_DNA"/>
</dbReference>
<reference evidence="6 7" key="1">
    <citation type="submission" date="2018-02" db="EMBL/GenBank/DDBJ databases">
        <authorList>
            <person name="Cohen D.B."/>
            <person name="Kent A.D."/>
        </authorList>
    </citation>
    <scope>NUCLEOTIDE SEQUENCE [LARGE SCALE GENOMIC DNA]</scope>
    <source>
        <strain evidence="6">1</strain>
    </source>
</reference>
<dbReference type="InterPro" id="IPR014757">
    <property type="entry name" value="Tscrpt_reg_IclR_C"/>
</dbReference>
<dbReference type="Proteomes" id="UP000238164">
    <property type="component" value="Chromosome 1"/>
</dbReference>
<protein>
    <submittedName>
        <fullName evidence="6">IclR family transcriptional regulator</fullName>
    </submittedName>
</protein>
<dbReference type="Pfam" id="PF09339">
    <property type="entry name" value="HTH_IclR"/>
    <property type="match status" value="1"/>
</dbReference>
<name>A0A2N9JCX3_9ACTN</name>
<dbReference type="GO" id="GO:0045892">
    <property type="term" value="P:negative regulation of DNA-templated transcription"/>
    <property type="evidence" value="ECO:0007669"/>
    <property type="project" value="TreeGrafter"/>
</dbReference>
<evidence type="ECO:0000313" key="6">
    <source>
        <dbReference type="EMBL" id="SPD85348.1"/>
    </source>
</evidence>
<gene>
    <name evidence="6" type="ORF">MPLG2_0312</name>
</gene>
<dbReference type="InterPro" id="IPR036390">
    <property type="entry name" value="WH_DNA-bd_sf"/>
</dbReference>
<feature type="domain" description="HTH iclR-type" evidence="4">
    <location>
        <begin position="10"/>
        <end position="72"/>
    </location>
</feature>